<dbReference type="SUPFAM" id="SSF51338">
    <property type="entry name" value="Composite domain of metallo-dependent hydrolases"/>
    <property type="match status" value="2"/>
</dbReference>
<sequence length="476" mass="53869">MKFFKILFKLISGILLLLLIAISFIFLVEYYNSSYLEIDDHNSTNDLIISNVNVIPMTADTIYKNQTVIIKDGIINSIQSKTQLQEGIEVIDGSNKFLAPGLIDMHVHVWDEYELGLYLANGVTAVRNVWGLPMHLRLKESINAEEIYSPNFYTSGPKLTGPEFIGDDNLNLTNPKEAANKIIDYKKRGYDFIKTYYGLTPEIYDAIIDQAKSSDIDIIAHPSQKVPYSYHFNNQIKSIEHAEDIVQQPLNYSLDTLKLKEVVSDFADYGKANFCPTLVVYNNIYQMLIDDNILQEDRMNYMNPLIKMVDSEAQFNRWQNSKSNDSSVVSNIKAQHDFHLKIVKDLNDAGVNIICGTDAGIGVTMPGKSIHKELQFYSEAGLSNFEVLKTATINAANTHELMSNMGTIEKAKIANLILLNDNPLEDLSTLQNPAAVIINGHYLSQEFLELLKQEALERNNLLYTALFYLENLLVEK</sequence>
<evidence type="ECO:0000256" key="1">
    <source>
        <dbReference type="SAM" id="Phobius"/>
    </source>
</evidence>
<dbReference type="InterPro" id="IPR051781">
    <property type="entry name" value="Metallo-dep_Hydrolase"/>
</dbReference>
<dbReference type="SUPFAM" id="SSF51556">
    <property type="entry name" value="Metallo-dependent hydrolases"/>
    <property type="match status" value="1"/>
</dbReference>
<dbReference type="GO" id="GO:0016810">
    <property type="term" value="F:hydrolase activity, acting on carbon-nitrogen (but not peptide) bonds"/>
    <property type="evidence" value="ECO:0007669"/>
    <property type="project" value="InterPro"/>
</dbReference>
<keyword evidence="1" id="KW-0472">Membrane</keyword>
<dbReference type="PANTHER" id="PTHR43135:SF3">
    <property type="entry name" value="ALPHA-D-RIBOSE 1-METHYLPHOSPHONATE 5-TRIPHOSPHATE DIPHOSPHATASE"/>
    <property type="match status" value="1"/>
</dbReference>
<dbReference type="Gene3D" id="3.30.110.90">
    <property type="entry name" value="Amidohydrolase"/>
    <property type="match status" value="1"/>
</dbReference>
<dbReference type="Pfam" id="PF01979">
    <property type="entry name" value="Amidohydro_1"/>
    <property type="match status" value="1"/>
</dbReference>
<dbReference type="Gene3D" id="1.20.58.520">
    <property type="entry name" value="Amidohydrolase"/>
    <property type="match status" value="1"/>
</dbReference>
<organism evidence="3 4">
    <name type="scientific">Marivirga arenosa</name>
    <dbReference type="NCBI Taxonomy" id="3059076"/>
    <lineage>
        <taxon>Bacteria</taxon>
        <taxon>Pseudomonadati</taxon>
        <taxon>Bacteroidota</taxon>
        <taxon>Cytophagia</taxon>
        <taxon>Cytophagales</taxon>
        <taxon>Marivirgaceae</taxon>
        <taxon>Marivirga</taxon>
    </lineage>
</organism>
<reference evidence="3" key="1">
    <citation type="submission" date="2023-08" db="EMBL/GenBank/DDBJ databases">
        <title>Comparative genomics and taxonomic characterization of three novel marine species of genus Marivirga.</title>
        <authorList>
            <person name="Muhammad N."/>
            <person name="Kim S.-G."/>
        </authorList>
    </citation>
    <scope>NUCLEOTIDE SEQUENCE [LARGE SCALE GENOMIC DNA]</scope>
    <source>
        <strain evidence="3">ABR2-2</strain>
    </source>
</reference>
<dbReference type="Gene3D" id="2.30.40.10">
    <property type="entry name" value="Urease, subunit C, domain 1"/>
    <property type="match status" value="1"/>
</dbReference>
<gene>
    <name evidence="3" type="ORF">QYS48_08515</name>
</gene>
<dbReference type="Proteomes" id="UP001244443">
    <property type="component" value="Chromosome"/>
</dbReference>
<proteinExistence type="predicted"/>
<evidence type="ECO:0000313" key="4">
    <source>
        <dbReference type="Proteomes" id="UP001244443"/>
    </source>
</evidence>
<keyword evidence="1" id="KW-0812">Transmembrane</keyword>
<dbReference type="RefSeq" id="WP_308357808.1">
    <property type="nucleotide sequence ID" value="NZ_CP129970.2"/>
</dbReference>
<protein>
    <submittedName>
        <fullName evidence="3">Amidohydrolase family protein</fullName>
    </submittedName>
</protein>
<feature type="transmembrane region" description="Helical" evidence="1">
    <location>
        <begin position="7"/>
        <end position="28"/>
    </location>
</feature>
<dbReference type="InterPro" id="IPR032466">
    <property type="entry name" value="Metal_Hydrolase"/>
</dbReference>
<name>A0AA49JDT3_9BACT</name>
<dbReference type="InterPro" id="IPR011059">
    <property type="entry name" value="Metal-dep_hydrolase_composite"/>
</dbReference>
<evidence type="ECO:0000313" key="3">
    <source>
        <dbReference type="EMBL" id="WKK86886.2"/>
    </source>
</evidence>
<evidence type="ECO:0000259" key="2">
    <source>
        <dbReference type="Pfam" id="PF01979"/>
    </source>
</evidence>
<keyword evidence="4" id="KW-1185">Reference proteome</keyword>
<keyword evidence="1" id="KW-1133">Transmembrane helix</keyword>
<dbReference type="EMBL" id="CP129970">
    <property type="protein sequence ID" value="WKK86886.2"/>
    <property type="molecule type" value="Genomic_DNA"/>
</dbReference>
<accession>A0AA49JDT3</accession>
<dbReference type="AlphaFoldDB" id="A0AA49JDT3"/>
<dbReference type="Gene3D" id="3.40.50.10910">
    <property type="entry name" value="Amidohydrolase"/>
    <property type="match status" value="1"/>
</dbReference>
<feature type="domain" description="Amidohydrolase-related" evidence="2">
    <location>
        <begin position="98"/>
        <end position="441"/>
    </location>
</feature>
<dbReference type="PANTHER" id="PTHR43135">
    <property type="entry name" value="ALPHA-D-RIBOSE 1-METHYLPHOSPHONATE 5-TRIPHOSPHATE DIPHOSPHATASE"/>
    <property type="match status" value="1"/>
</dbReference>
<dbReference type="InterPro" id="IPR006680">
    <property type="entry name" value="Amidohydro-rel"/>
</dbReference>